<keyword evidence="1" id="KW-0812">Transmembrane</keyword>
<evidence type="ECO:0000313" key="3">
    <source>
        <dbReference type="Proteomes" id="UP000479190"/>
    </source>
</evidence>
<feature type="transmembrane region" description="Helical" evidence="1">
    <location>
        <begin position="51"/>
        <end position="75"/>
    </location>
</feature>
<keyword evidence="1" id="KW-1133">Transmembrane helix</keyword>
<name>A0A6H5HT95_9HYME</name>
<proteinExistence type="predicted"/>
<evidence type="ECO:0000256" key="1">
    <source>
        <dbReference type="SAM" id="Phobius"/>
    </source>
</evidence>
<sequence length="562" mass="63905">MESKLRISRKNCTERTKKMSNCNGEYHQDEIDPEVEINDVKKASIMIDQKTVRFIIIVAVYFVITGEYAGLTSLWDKKDDSNNRDYFSTDSYEDTGEQSNSDSSLEKIMLNQASKEEDEAEKDEKNSKREKLFAIMKAICLPKLVCELSRAAHEDHLSVVERSLLDVISDTSLHYGVTNDLSSFENSKLHIVFLGNRTTHCLFLQQVVSSFCVVYSRSKKPEIKERQFRTTLITQSSVHNYIVGSFRSGRASTASKEYRIFFILVRGPIKLRIDISAVVNVHTCRTPRPVIASQESIEYIQNSPILDQVPICTTPAKIVLAIEFPFKLLSKSYVGGRRIAGYNNKDNIKLTINKLTVHNALSSKDTLQLSIQIVSRSIEYLFCHRRFARFSQLHARCLIHGQTQPSKFKTQRNTCRCGSAPRGRHSLLQQLMHSLVRIRTKHRAAKAAKRSYTGYRPVRLLLLYHWLLLIASPGYHKYTIYLCRRIRALYIPSAATAAAAYIRVCIYEAEGERRERENRPKVLLAQGNTRAKTNSLDILERATATASFALAASPPGLSPFHA</sequence>
<keyword evidence="1" id="KW-0472">Membrane</keyword>
<feature type="non-terminal residue" evidence="2">
    <location>
        <position position="1"/>
    </location>
</feature>
<organism evidence="2 3">
    <name type="scientific">Trichogramma brassicae</name>
    <dbReference type="NCBI Taxonomy" id="86971"/>
    <lineage>
        <taxon>Eukaryota</taxon>
        <taxon>Metazoa</taxon>
        <taxon>Ecdysozoa</taxon>
        <taxon>Arthropoda</taxon>
        <taxon>Hexapoda</taxon>
        <taxon>Insecta</taxon>
        <taxon>Pterygota</taxon>
        <taxon>Neoptera</taxon>
        <taxon>Endopterygota</taxon>
        <taxon>Hymenoptera</taxon>
        <taxon>Apocrita</taxon>
        <taxon>Proctotrupomorpha</taxon>
        <taxon>Chalcidoidea</taxon>
        <taxon>Trichogrammatidae</taxon>
        <taxon>Trichogramma</taxon>
    </lineage>
</organism>
<gene>
    <name evidence="2" type="ORF">TBRA_LOCUS755</name>
</gene>
<evidence type="ECO:0000313" key="2">
    <source>
        <dbReference type="EMBL" id="CAB0028600.1"/>
    </source>
</evidence>
<dbReference type="EMBL" id="CADCXV010000158">
    <property type="protein sequence ID" value="CAB0028600.1"/>
    <property type="molecule type" value="Genomic_DNA"/>
</dbReference>
<reference evidence="2 3" key="1">
    <citation type="submission" date="2020-02" db="EMBL/GenBank/DDBJ databases">
        <authorList>
            <person name="Ferguson B K."/>
        </authorList>
    </citation>
    <scope>NUCLEOTIDE SEQUENCE [LARGE SCALE GENOMIC DNA]</scope>
</reference>
<keyword evidence="3" id="KW-1185">Reference proteome</keyword>
<dbReference type="OrthoDB" id="6371365at2759"/>
<accession>A0A6H5HT95</accession>
<dbReference type="Proteomes" id="UP000479190">
    <property type="component" value="Unassembled WGS sequence"/>
</dbReference>
<dbReference type="AlphaFoldDB" id="A0A6H5HT95"/>
<protein>
    <submittedName>
        <fullName evidence="2">Uncharacterized protein</fullName>
    </submittedName>
</protein>